<gene>
    <name evidence="4" type="ORF">HNR65_001806</name>
</gene>
<dbReference type="PANTHER" id="PTHR12526:SF629">
    <property type="entry name" value="TEICHURONIC ACID BIOSYNTHESIS GLYCOSYLTRANSFERASE TUAH-RELATED"/>
    <property type="match status" value="1"/>
</dbReference>
<dbReference type="SUPFAM" id="SSF53756">
    <property type="entry name" value="UDP-Glycosyltransferase/glycogen phosphorylase"/>
    <property type="match status" value="1"/>
</dbReference>
<dbReference type="PANTHER" id="PTHR12526">
    <property type="entry name" value="GLYCOSYLTRANSFERASE"/>
    <property type="match status" value="1"/>
</dbReference>
<comment type="caution">
    <text evidence="4">The sequence shown here is derived from an EMBL/GenBank/DDBJ whole genome shotgun (WGS) entry which is preliminary data.</text>
</comment>
<sequence>MKKLTIIFTTNHADTLGNACRLDMVEFLTKYFEVTIITNQPEFIKNRFPNELVIPFNSNEKSKLSIVKHYKYQKKLARKINKISSDGVFLFHEDSPAAIWIESPVFQYIHQYGNRGNNKTRSPKEYIKKIISKVNHRQTLRGLKKSRINFVVSTFLIDLFKQEGLTNMAYTPHAMDIDKFQKPLFKKEHQKLKELKDEGYFIVSYTGWVTENRGYQLMMDSIKKAAIQDDKIVLVIAGADAKFSQCIADFQKNNNLEDNIINYGVIDSALIPGILYYSDVCLSLLDSDVPAFQVSPPQKLFEYFAAGKPVICNKVQTHSMFVEDGKTGFLLDMDPLQASKSIKLLKDNEKMHQTMCNNAFKEASKYDINLVYGNMVEKIKDAINEHKKQT</sequence>
<feature type="domain" description="Glycosyl transferase family 1" evidence="3">
    <location>
        <begin position="188"/>
        <end position="361"/>
    </location>
</feature>
<organism evidence="4 5">
    <name type="scientific">Desulfosalsimonas propionicica</name>
    <dbReference type="NCBI Taxonomy" id="332175"/>
    <lineage>
        <taxon>Bacteria</taxon>
        <taxon>Pseudomonadati</taxon>
        <taxon>Thermodesulfobacteriota</taxon>
        <taxon>Desulfobacteria</taxon>
        <taxon>Desulfobacterales</taxon>
        <taxon>Desulfosalsimonadaceae</taxon>
        <taxon>Desulfosalsimonas</taxon>
    </lineage>
</organism>
<keyword evidence="2 4" id="KW-0808">Transferase</keyword>
<reference evidence="4 5" key="1">
    <citation type="submission" date="2020-07" db="EMBL/GenBank/DDBJ databases">
        <title>Genomic Encyclopedia of Type Strains, Phase IV (KMG-IV): sequencing the most valuable type-strain genomes for metagenomic binning, comparative biology and taxonomic classification.</title>
        <authorList>
            <person name="Goeker M."/>
        </authorList>
    </citation>
    <scope>NUCLEOTIDE SEQUENCE [LARGE SCALE GENOMIC DNA]</scope>
    <source>
        <strain evidence="4 5">DSM 17721</strain>
    </source>
</reference>
<evidence type="ECO:0000256" key="2">
    <source>
        <dbReference type="ARBA" id="ARBA00022679"/>
    </source>
</evidence>
<accession>A0A7W0HKN8</accession>
<evidence type="ECO:0000313" key="4">
    <source>
        <dbReference type="EMBL" id="MBA2881479.1"/>
    </source>
</evidence>
<protein>
    <submittedName>
        <fullName evidence="4">Glycosyltransferase involved in cell wall biosynthesis</fullName>
    </submittedName>
</protein>
<keyword evidence="1" id="KW-0328">Glycosyltransferase</keyword>
<dbReference type="GO" id="GO:0016757">
    <property type="term" value="F:glycosyltransferase activity"/>
    <property type="evidence" value="ECO:0007669"/>
    <property type="project" value="UniProtKB-KW"/>
</dbReference>
<proteinExistence type="predicted"/>
<dbReference type="AlphaFoldDB" id="A0A7W0HKN8"/>
<dbReference type="Pfam" id="PF00534">
    <property type="entry name" value="Glycos_transf_1"/>
    <property type="match status" value="1"/>
</dbReference>
<evidence type="ECO:0000313" key="5">
    <source>
        <dbReference type="Proteomes" id="UP000525298"/>
    </source>
</evidence>
<dbReference type="Gene3D" id="3.40.50.2000">
    <property type="entry name" value="Glycogen Phosphorylase B"/>
    <property type="match status" value="1"/>
</dbReference>
<evidence type="ECO:0000259" key="3">
    <source>
        <dbReference type="Pfam" id="PF00534"/>
    </source>
</evidence>
<keyword evidence="5" id="KW-1185">Reference proteome</keyword>
<dbReference type="EMBL" id="JACDUS010000004">
    <property type="protein sequence ID" value="MBA2881479.1"/>
    <property type="molecule type" value="Genomic_DNA"/>
</dbReference>
<dbReference type="RefSeq" id="WP_181551139.1">
    <property type="nucleotide sequence ID" value="NZ_JACDUS010000004.1"/>
</dbReference>
<evidence type="ECO:0000256" key="1">
    <source>
        <dbReference type="ARBA" id="ARBA00022676"/>
    </source>
</evidence>
<name>A0A7W0HKN8_9BACT</name>
<dbReference type="InterPro" id="IPR001296">
    <property type="entry name" value="Glyco_trans_1"/>
</dbReference>
<dbReference type="Proteomes" id="UP000525298">
    <property type="component" value="Unassembled WGS sequence"/>
</dbReference>